<protein>
    <submittedName>
        <fullName evidence="1">Helix-turn-helix domain-containing protein</fullName>
    </submittedName>
</protein>
<reference evidence="1" key="1">
    <citation type="submission" date="2020-06" db="EMBL/GenBank/DDBJ databases">
        <authorList>
            <person name="Dong N."/>
        </authorList>
    </citation>
    <scope>NUCLEOTIDE SEQUENCE</scope>
    <source>
        <strain evidence="1">210</strain>
    </source>
</reference>
<accession>A0AAW7DLM5</accession>
<name>A0AAW7DLM5_9FLAO</name>
<comment type="caution">
    <text evidence="1">The sequence shown here is derived from an EMBL/GenBank/DDBJ whole genome shotgun (WGS) entry which is preliminary data.</text>
</comment>
<dbReference type="EMBL" id="JACALR010000004">
    <property type="protein sequence ID" value="MDM1551565.1"/>
    <property type="molecule type" value="Genomic_DNA"/>
</dbReference>
<dbReference type="SUPFAM" id="SSF48295">
    <property type="entry name" value="TrpR-like"/>
    <property type="match status" value="1"/>
</dbReference>
<dbReference type="AlphaFoldDB" id="A0AAW7DLM5"/>
<organism evidence="1 2">
    <name type="scientific">Empedobacter falsenii</name>
    <dbReference type="NCBI Taxonomy" id="343874"/>
    <lineage>
        <taxon>Bacteria</taxon>
        <taxon>Pseudomonadati</taxon>
        <taxon>Bacteroidota</taxon>
        <taxon>Flavobacteriia</taxon>
        <taxon>Flavobacteriales</taxon>
        <taxon>Weeksellaceae</taxon>
        <taxon>Empedobacter</taxon>
    </lineage>
</organism>
<evidence type="ECO:0000313" key="2">
    <source>
        <dbReference type="Proteomes" id="UP001173578"/>
    </source>
</evidence>
<dbReference type="Proteomes" id="UP001173578">
    <property type="component" value="Unassembled WGS sequence"/>
</dbReference>
<gene>
    <name evidence="1" type="ORF">HX095_10090</name>
</gene>
<evidence type="ECO:0000313" key="1">
    <source>
        <dbReference type="EMBL" id="MDM1551565.1"/>
    </source>
</evidence>
<dbReference type="InterPro" id="IPR010921">
    <property type="entry name" value="Trp_repressor/repl_initiator"/>
</dbReference>
<dbReference type="RefSeq" id="WP_286486113.1">
    <property type="nucleotide sequence ID" value="NZ_JACALR010000004.1"/>
</dbReference>
<dbReference type="GO" id="GO:0043565">
    <property type="term" value="F:sequence-specific DNA binding"/>
    <property type="evidence" value="ECO:0007669"/>
    <property type="project" value="InterPro"/>
</dbReference>
<sequence>MKTIKASTPNYKQIYLDILQDKCTETNEKCQIILRKKDLTALDIVEINQKIFGINSESFRFNQKCKSYSKAAILKILEYQKSNCLNNVQTAKHFNMSRNTIASWKKLFIV</sequence>
<proteinExistence type="predicted"/>
<reference evidence="1" key="2">
    <citation type="journal article" date="2022" name="Sci. Total Environ.">
        <title>Prevalence, transmission, and molecular epidemiology of tet(X)-positive bacteria among humans, animals, and environmental niches in China: An epidemiological, and genomic-based study.</title>
        <authorList>
            <person name="Dong N."/>
            <person name="Zeng Y."/>
            <person name="Cai C."/>
            <person name="Sun C."/>
            <person name="Lu J."/>
            <person name="Liu C."/>
            <person name="Zhou H."/>
            <person name="Sun Q."/>
            <person name="Shu L."/>
            <person name="Wang H."/>
            <person name="Wang Y."/>
            <person name="Wang S."/>
            <person name="Wu C."/>
            <person name="Chan E.W."/>
            <person name="Chen G."/>
            <person name="Shen Z."/>
            <person name="Chen S."/>
            <person name="Zhang R."/>
        </authorList>
    </citation>
    <scope>NUCLEOTIDE SEQUENCE</scope>
    <source>
        <strain evidence="1">210</strain>
    </source>
</reference>